<protein>
    <submittedName>
        <fullName evidence="1">Uncharacterized protein</fullName>
    </submittedName>
</protein>
<dbReference type="RefSeq" id="WP_003609075.1">
    <property type="nucleotide sequence ID" value="NZ_ADVE02000001.1"/>
</dbReference>
<name>A0A2D2D159_METT3</name>
<proteinExistence type="predicted"/>
<dbReference type="EMBL" id="CP023737">
    <property type="protein sequence ID" value="ATQ68728.1"/>
    <property type="molecule type" value="Genomic_DNA"/>
</dbReference>
<accession>A0A2D2D159</accession>
<gene>
    <name evidence="1" type="ORF">CQW49_13175</name>
</gene>
<dbReference type="STRING" id="595536.GCA_000178815_02530"/>
<reference evidence="2" key="1">
    <citation type="submission" date="2017-10" db="EMBL/GenBank/DDBJ databases">
        <title>Completed PacBio SMRT sequence of Methylosinus trichosporium OB3b reveals presence of a third large plasmid.</title>
        <authorList>
            <person name="Charles T.C."/>
            <person name="Lynch M.D.J."/>
            <person name="Heil J.R."/>
            <person name="Cheng J."/>
        </authorList>
    </citation>
    <scope>NUCLEOTIDE SEQUENCE [LARGE SCALE GENOMIC DNA]</scope>
    <source>
        <strain evidence="2">OB3b</strain>
    </source>
</reference>
<evidence type="ECO:0000313" key="2">
    <source>
        <dbReference type="Proteomes" id="UP000230709"/>
    </source>
</evidence>
<dbReference type="AlphaFoldDB" id="A0A2D2D159"/>
<evidence type="ECO:0000313" key="1">
    <source>
        <dbReference type="EMBL" id="ATQ68728.1"/>
    </source>
</evidence>
<dbReference type="KEGG" id="mtw:CQW49_13175"/>
<keyword evidence="2" id="KW-1185">Reference proteome</keyword>
<sequence>MPVPGTYKITVKTPVGPQEAELVLNVEGATLSGFIKNVKGRSDFSGGAVAGDEVRFSARISTPIGRIRAEIVGRVDGDRFIAAAKLPLGKAEIEGIRI</sequence>
<organism evidence="1 2">
    <name type="scientific">Methylosinus trichosporium (strain ATCC 35070 / NCIMB 11131 / UNIQEM 75 / OB3b)</name>
    <dbReference type="NCBI Taxonomy" id="595536"/>
    <lineage>
        <taxon>Bacteria</taxon>
        <taxon>Pseudomonadati</taxon>
        <taxon>Pseudomonadota</taxon>
        <taxon>Alphaproteobacteria</taxon>
        <taxon>Hyphomicrobiales</taxon>
        <taxon>Methylocystaceae</taxon>
        <taxon>Methylosinus</taxon>
    </lineage>
</organism>
<dbReference type="Proteomes" id="UP000230709">
    <property type="component" value="Chromosome"/>
</dbReference>